<feature type="compositionally biased region" description="Polar residues" evidence="1">
    <location>
        <begin position="460"/>
        <end position="479"/>
    </location>
</feature>
<evidence type="ECO:0000313" key="4">
    <source>
        <dbReference type="Proteomes" id="UP001472677"/>
    </source>
</evidence>
<feature type="region of interest" description="Disordered" evidence="1">
    <location>
        <begin position="453"/>
        <end position="500"/>
    </location>
</feature>
<proteinExistence type="predicted"/>
<reference evidence="3 4" key="1">
    <citation type="journal article" date="2024" name="G3 (Bethesda)">
        <title>Genome assembly of Hibiscus sabdariffa L. provides insights into metabolisms of medicinal natural products.</title>
        <authorList>
            <person name="Kim T."/>
        </authorList>
    </citation>
    <scope>NUCLEOTIDE SEQUENCE [LARGE SCALE GENOMIC DNA]</scope>
    <source>
        <strain evidence="3">TK-2024</strain>
        <tissue evidence="3">Old leaves</tissue>
    </source>
</reference>
<evidence type="ECO:0000313" key="3">
    <source>
        <dbReference type="EMBL" id="KAK8589197.1"/>
    </source>
</evidence>
<dbReference type="PANTHER" id="PTHR33494">
    <property type="entry name" value="OS02G0793800 PROTEIN"/>
    <property type="match status" value="1"/>
</dbReference>
<keyword evidence="4" id="KW-1185">Reference proteome</keyword>
<dbReference type="EMBL" id="JBBPBM010000004">
    <property type="protein sequence ID" value="KAK8589197.1"/>
    <property type="molecule type" value="Genomic_DNA"/>
</dbReference>
<protein>
    <recommendedName>
        <fullName evidence="2">TRF2/HOY1 PH-like domain-containing protein</fullName>
    </recommendedName>
</protein>
<feature type="region of interest" description="Disordered" evidence="1">
    <location>
        <begin position="1"/>
        <end position="29"/>
    </location>
</feature>
<sequence>MEQGNFAPDKGFKESAPLMNPPPPQSFDGSWVKPPQVNLAEAMENLPDLGLKLSKTSAFLNMVDQLLSQTGTKINGEEQANISSFSHASAEGTSTEIIKQRANKLKAENFNISLLRIGSWQRVSRNYGDLVAKCYFAKKKLVWEHLENGLKRKIEFQWSDILSLRAVLPQGQSAILELELTQPPLFYHEQVPQPKKHTQWKPDSDFTGLQASSYRRHYLEFPPGVLDRPLHNLLNYDSRLSTLSRQGFPVLDSPFFTNQRFGHFSLDFGGQMHIAQQRQLSFANALTHYQTFQPAPLSSPISVMEFSKYRGNQMPLFDDQGRVINVGNDLPMILNDQGRVINVRDDLIPTRTMETTMPMTSTNAATNLPLQDNGLPPLPQSDFEELVPLQQPPMFGTSNDQPQNMLLDNSEIDFSDDYSDIELFLQGQLGSDTDYILSPDMVDGGVLMNNALPNNVDAGGQQSPVTNSTPENRSFSSTVNSGRRSNRQSNSWTREFIRKQ</sequence>
<comment type="caution">
    <text evidence="3">The sequence shown here is derived from an EMBL/GenBank/DDBJ whole genome shotgun (WGS) entry which is preliminary data.</text>
</comment>
<name>A0ABR2FYK9_9ROSI</name>
<organism evidence="3 4">
    <name type="scientific">Hibiscus sabdariffa</name>
    <name type="common">roselle</name>
    <dbReference type="NCBI Taxonomy" id="183260"/>
    <lineage>
        <taxon>Eukaryota</taxon>
        <taxon>Viridiplantae</taxon>
        <taxon>Streptophyta</taxon>
        <taxon>Embryophyta</taxon>
        <taxon>Tracheophyta</taxon>
        <taxon>Spermatophyta</taxon>
        <taxon>Magnoliopsida</taxon>
        <taxon>eudicotyledons</taxon>
        <taxon>Gunneridae</taxon>
        <taxon>Pentapetalae</taxon>
        <taxon>rosids</taxon>
        <taxon>malvids</taxon>
        <taxon>Malvales</taxon>
        <taxon>Malvaceae</taxon>
        <taxon>Malvoideae</taxon>
        <taxon>Hibiscus</taxon>
    </lineage>
</organism>
<evidence type="ECO:0000259" key="2">
    <source>
        <dbReference type="Pfam" id="PF24818"/>
    </source>
</evidence>
<gene>
    <name evidence="3" type="ORF">V6N12_023600</name>
</gene>
<dbReference type="Proteomes" id="UP001472677">
    <property type="component" value="Unassembled WGS sequence"/>
</dbReference>
<dbReference type="InterPro" id="IPR057939">
    <property type="entry name" value="TRF2_HOY1_PH"/>
</dbReference>
<dbReference type="Pfam" id="PF24818">
    <property type="entry name" value="PH_TRF2_HOY1"/>
    <property type="match status" value="1"/>
</dbReference>
<feature type="compositionally biased region" description="Low complexity" evidence="1">
    <location>
        <begin position="480"/>
        <end position="491"/>
    </location>
</feature>
<evidence type="ECO:0000256" key="1">
    <source>
        <dbReference type="SAM" id="MobiDB-lite"/>
    </source>
</evidence>
<dbReference type="PANTHER" id="PTHR33494:SF5">
    <property type="entry name" value="F10A16.6 PROTEIN"/>
    <property type="match status" value="1"/>
</dbReference>
<accession>A0ABR2FYK9</accession>
<feature type="domain" description="TRF2/HOY1 PH-like" evidence="2">
    <location>
        <begin position="109"/>
        <end position="227"/>
    </location>
</feature>